<organism evidence="2 3">
    <name type="scientific">Azohydromonas lata</name>
    <dbReference type="NCBI Taxonomy" id="45677"/>
    <lineage>
        <taxon>Bacteria</taxon>
        <taxon>Pseudomonadati</taxon>
        <taxon>Pseudomonadota</taxon>
        <taxon>Betaproteobacteria</taxon>
        <taxon>Burkholderiales</taxon>
        <taxon>Sphaerotilaceae</taxon>
        <taxon>Azohydromonas</taxon>
    </lineage>
</organism>
<dbReference type="Proteomes" id="UP001293718">
    <property type="component" value="Unassembled WGS sequence"/>
</dbReference>
<evidence type="ECO:0000313" key="3">
    <source>
        <dbReference type="Proteomes" id="UP001293718"/>
    </source>
</evidence>
<dbReference type="Pfam" id="PF18790">
    <property type="entry name" value="KfrB"/>
    <property type="match status" value="1"/>
</dbReference>
<gene>
    <name evidence="2" type="ORF">SM757_22230</name>
</gene>
<protein>
    <submittedName>
        <fullName evidence="2">KfrB domain-containing protein</fullName>
    </submittedName>
</protein>
<reference evidence="2 3" key="1">
    <citation type="submission" date="2023-11" db="EMBL/GenBank/DDBJ databases">
        <title>Draft genome of Azohydromonas lata strain H1 (DSM1123), a polyhydroxyalkanoate producer.</title>
        <authorList>
            <person name="Traversa D."/>
            <person name="D'Addabbo P."/>
            <person name="Pazzani C."/>
            <person name="Manzari C."/>
            <person name="Chiara M."/>
            <person name="Scrascia M."/>
        </authorList>
    </citation>
    <scope>NUCLEOTIDE SEQUENCE [LARGE SCALE GENOMIC DNA]</scope>
    <source>
        <strain evidence="2 3">H1</strain>
    </source>
</reference>
<comment type="caution">
    <text evidence="2">The sequence shown here is derived from an EMBL/GenBank/DDBJ whole genome shotgun (WGS) entry which is preliminary data.</text>
</comment>
<dbReference type="EMBL" id="JAXOJX010000041">
    <property type="protein sequence ID" value="MDZ5459299.1"/>
    <property type="molecule type" value="Genomic_DNA"/>
</dbReference>
<dbReference type="InterPro" id="IPR040782">
    <property type="entry name" value="KfrB"/>
</dbReference>
<accession>A0ABU5IKB0</accession>
<proteinExistence type="predicted"/>
<sequence length="118" mass="13108">MRKRLIVMNGHRVLQAEQESEWVNERVEKANGLAPGLYDLFDARPADRIAPTDGVLLMLEDGLVYQQTQAGLVSHELAKFAETPSFGVDGTITYSAEGRAAFQIRNTAPSPAPRKKRR</sequence>
<name>A0ABU5IKB0_9BURK</name>
<dbReference type="RefSeq" id="WP_322467080.1">
    <property type="nucleotide sequence ID" value="NZ_JAXOJX010000041.1"/>
</dbReference>
<feature type="domain" description="KfrB" evidence="1">
    <location>
        <begin position="53"/>
        <end position="103"/>
    </location>
</feature>
<evidence type="ECO:0000259" key="1">
    <source>
        <dbReference type="Pfam" id="PF18790"/>
    </source>
</evidence>
<keyword evidence="3" id="KW-1185">Reference proteome</keyword>
<evidence type="ECO:0000313" key="2">
    <source>
        <dbReference type="EMBL" id="MDZ5459299.1"/>
    </source>
</evidence>